<proteinExistence type="predicted"/>
<dbReference type="PROSITE" id="PS50005">
    <property type="entry name" value="TPR"/>
    <property type="match status" value="1"/>
</dbReference>
<keyword evidence="3" id="KW-1185">Reference proteome</keyword>
<dbReference type="InterPro" id="IPR019734">
    <property type="entry name" value="TPR_rpt"/>
</dbReference>
<gene>
    <name evidence="2" type="ORF">NIES2135_00830</name>
</gene>
<organism evidence="2 3">
    <name type="scientific">Leptolyngbya boryana NIES-2135</name>
    <dbReference type="NCBI Taxonomy" id="1973484"/>
    <lineage>
        <taxon>Bacteria</taxon>
        <taxon>Bacillati</taxon>
        <taxon>Cyanobacteriota</taxon>
        <taxon>Cyanophyceae</taxon>
        <taxon>Leptolyngbyales</taxon>
        <taxon>Leptolyngbyaceae</taxon>
        <taxon>Leptolyngbya group</taxon>
        <taxon>Leptolyngbya</taxon>
    </lineage>
</organism>
<feature type="repeat" description="TPR" evidence="1">
    <location>
        <begin position="40"/>
        <end position="73"/>
    </location>
</feature>
<dbReference type="AlphaFoldDB" id="A0A1Z4J984"/>
<sequence>MRWIVLLAMILGLLIAPVGSFLPGAHHRTSHTISTGSVLAQYYFNQGLFFAYGFNYAEAYRSFQTAVKLDSHCAMCYWGMAYVLGSNINTEMPTDRMPLAWETVQKAVSLQNTVTLAERTYIQALSKRYTASLNYDRASLNLAYANAMREVAQSYPADLDAATLFAEALMDTTPWNYWQNNGKPKPEGQEILDTLQSVLEQDRNHIGALHFYIHAVEEKHPELAIAVADRLRDLHLPLGHLVHMPSHIYLRVGRYQDAVRSNQDAIAVDQKTRTQNGIYRFAYMPHNQHFLWYAATLAGEQQIALQAAEQTAKLVDPNLLRKPGYGTLQHYLSIPLYAWVKFGQWNKILVQPAPEADLAYPTGVWHYARGLAWAHQNEVQKTEIELKQLRAIALSPALNGVTIWDVNTTADLLEIGSEVLAAEIASRWGEIEPAIEWLRSAIAKEDQLTYDEPAPWHSPVRQSLGALLLVQKRSVEAAQVFREDLAIYPNNVWSLQGLARSLK</sequence>
<dbReference type="Proteomes" id="UP000217895">
    <property type="component" value="Chromosome"/>
</dbReference>
<evidence type="ECO:0000256" key="1">
    <source>
        <dbReference type="PROSITE-ProRule" id="PRU00339"/>
    </source>
</evidence>
<dbReference type="PANTHER" id="PTHR45588:SF1">
    <property type="entry name" value="WW DOMAIN-CONTAINING PROTEIN"/>
    <property type="match status" value="1"/>
</dbReference>
<dbReference type="InterPro" id="IPR011990">
    <property type="entry name" value="TPR-like_helical_dom_sf"/>
</dbReference>
<evidence type="ECO:0000313" key="2">
    <source>
        <dbReference type="EMBL" id="BAY53281.1"/>
    </source>
</evidence>
<dbReference type="SUPFAM" id="SSF48452">
    <property type="entry name" value="TPR-like"/>
    <property type="match status" value="1"/>
</dbReference>
<dbReference type="SUPFAM" id="SSF81901">
    <property type="entry name" value="HCP-like"/>
    <property type="match status" value="1"/>
</dbReference>
<dbReference type="SMART" id="SM00028">
    <property type="entry name" value="TPR"/>
    <property type="match status" value="2"/>
</dbReference>
<keyword evidence="1" id="KW-0802">TPR repeat</keyword>
<reference evidence="2 3" key="1">
    <citation type="submission" date="2017-06" db="EMBL/GenBank/DDBJ databases">
        <title>Genome sequencing of cyanobaciteial culture collection at National Institute for Environmental Studies (NIES).</title>
        <authorList>
            <person name="Hirose Y."/>
            <person name="Shimura Y."/>
            <person name="Fujisawa T."/>
            <person name="Nakamura Y."/>
            <person name="Kawachi M."/>
        </authorList>
    </citation>
    <scope>NUCLEOTIDE SEQUENCE [LARGE SCALE GENOMIC DNA]</scope>
    <source>
        <strain evidence="2 3">NIES-2135</strain>
    </source>
</reference>
<dbReference type="EMBL" id="AP018203">
    <property type="protein sequence ID" value="BAY53281.1"/>
    <property type="molecule type" value="Genomic_DNA"/>
</dbReference>
<dbReference type="Gene3D" id="1.25.40.10">
    <property type="entry name" value="Tetratricopeptide repeat domain"/>
    <property type="match status" value="2"/>
</dbReference>
<evidence type="ECO:0008006" key="4">
    <source>
        <dbReference type="Google" id="ProtNLM"/>
    </source>
</evidence>
<dbReference type="PANTHER" id="PTHR45588">
    <property type="entry name" value="TPR DOMAIN-CONTAINING PROTEIN"/>
    <property type="match status" value="1"/>
</dbReference>
<evidence type="ECO:0000313" key="3">
    <source>
        <dbReference type="Proteomes" id="UP000217895"/>
    </source>
</evidence>
<name>A0A1Z4J984_LEPBY</name>
<accession>A0A1Z4J984</accession>
<protein>
    <recommendedName>
        <fullName evidence="4">Tetratricopeptide repeat protein</fullName>
    </recommendedName>
</protein>